<dbReference type="EMBL" id="BGZK01000051">
    <property type="protein sequence ID" value="GBP12290.1"/>
    <property type="molecule type" value="Genomic_DNA"/>
</dbReference>
<dbReference type="OrthoDB" id="7501264at2759"/>
<evidence type="ECO:0000313" key="3">
    <source>
        <dbReference type="Proteomes" id="UP000299102"/>
    </source>
</evidence>
<comment type="caution">
    <text evidence="2">The sequence shown here is derived from an EMBL/GenBank/DDBJ whole genome shotgun (WGS) entry which is preliminary data.</text>
</comment>
<proteinExistence type="predicted"/>
<keyword evidence="3" id="KW-1185">Reference proteome</keyword>
<dbReference type="Proteomes" id="UP000299102">
    <property type="component" value="Unassembled WGS sequence"/>
</dbReference>
<organism evidence="2 3">
    <name type="scientific">Eumeta variegata</name>
    <name type="common">Bagworm moth</name>
    <name type="synonym">Eumeta japonica</name>
    <dbReference type="NCBI Taxonomy" id="151549"/>
    <lineage>
        <taxon>Eukaryota</taxon>
        <taxon>Metazoa</taxon>
        <taxon>Ecdysozoa</taxon>
        <taxon>Arthropoda</taxon>
        <taxon>Hexapoda</taxon>
        <taxon>Insecta</taxon>
        <taxon>Pterygota</taxon>
        <taxon>Neoptera</taxon>
        <taxon>Endopterygota</taxon>
        <taxon>Lepidoptera</taxon>
        <taxon>Glossata</taxon>
        <taxon>Ditrysia</taxon>
        <taxon>Tineoidea</taxon>
        <taxon>Psychidae</taxon>
        <taxon>Oiketicinae</taxon>
        <taxon>Eumeta</taxon>
    </lineage>
</organism>
<name>A0A4C1TFD4_EUMVA</name>
<evidence type="ECO:0000313" key="2">
    <source>
        <dbReference type="EMBL" id="GBP12290.1"/>
    </source>
</evidence>
<dbReference type="AlphaFoldDB" id="A0A4C1TFD4"/>
<feature type="region of interest" description="Disordered" evidence="1">
    <location>
        <begin position="118"/>
        <end position="149"/>
    </location>
</feature>
<protein>
    <submittedName>
        <fullName evidence="2">Uncharacterized protein</fullName>
    </submittedName>
</protein>
<reference evidence="2 3" key="1">
    <citation type="journal article" date="2019" name="Commun. Biol.">
        <title>The bagworm genome reveals a unique fibroin gene that provides high tensile strength.</title>
        <authorList>
            <person name="Kono N."/>
            <person name="Nakamura H."/>
            <person name="Ohtoshi R."/>
            <person name="Tomita M."/>
            <person name="Numata K."/>
            <person name="Arakawa K."/>
        </authorList>
    </citation>
    <scope>NUCLEOTIDE SEQUENCE [LARGE SCALE GENOMIC DNA]</scope>
</reference>
<gene>
    <name evidence="2" type="ORF">EVAR_75739_1</name>
</gene>
<evidence type="ECO:0000256" key="1">
    <source>
        <dbReference type="SAM" id="MobiDB-lite"/>
    </source>
</evidence>
<accession>A0A4C1TFD4</accession>
<sequence>MSTFQLHHQTLITIEYQSTRQEESNEPKLDGVASFNYGVPMSTFQLHHQTLITIERQACCGRVGYNQIGRSTKTGRLDRSNTTFSQNTDVKWLPSSQREFGWPTTPHRRLSTRFSPLDILFPPNGPTTHGFPVARRSSRQTSRESWPYPRAGPSLIMQSKLPLPLYPLINDHDFHTTRPSAWASAAAGRFNRPKAFYRFGAGRDRNTHAHADIDGALTRPLQLLADLLLICFNTPNDDSDSYPILDYNPNLVFGAFRVVPQLIPITLPLSITNPDLVGTDAYSGTAFDSGFAEWIPTSLVSVDIAAVSNPGSSANSDRGYTLGSNADLTYYLNPVLFWIVVTVPLSIRIPLSVTVAILTKRKTNTDDNIKCPDVSNNCRHFSKTVNFHLNQCGHPYVLSFESYNFSNSRHRLRHSPLMESLICSKMMIAVFETNFQENNLIFSSRAKFKKINELRAESEPTSAFDIVPSRASVGDGFAYNEFSLAENHALSLPVYDDCTCAHAYARSPAAAQQIRKLIYRHAPRTDINTGPAASAASVAPS</sequence>